<dbReference type="GO" id="GO:0005524">
    <property type="term" value="F:ATP binding"/>
    <property type="evidence" value="ECO:0007669"/>
    <property type="project" value="UniProtKB-KW"/>
</dbReference>
<accession>A0A1N7PMA6</accession>
<dbReference type="STRING" id="619304.SAMN05421760_11638"/>
<keyword evidence="8" id="KW-1185">Reference proteome</keyword>
<keyword evidence="2" id="KW-0547">Nucleotide-binding</keyword>
<proteinExistence type="predicted"/>
<dbReference type="InterPro" id="IPR027417">
    <property type="entry name" value="P-loop_NTPase"/>
</dbReference>
<dbReference type="CDD" id="cd03214">
    <property type="entry name" value="ABC_Iron-Siderophores_B12_Hemin"/>
    <property type="match status" value="1"/>
</dbReference>
<organism evidence="7 8">
    <name type="scientific">Neptunomonas antarctica</name>
    <dbReference type="NCBI Taxonomy" id="619304"/>
    <lineage>
        <taxon>Bacteria</taxon>
        <taxon>Pseudomonadati</taxon>
        <taxon>Pseudomonadota</taxon>
        <taxon>Gammaproteobacteria</taxon>
        <taxon>Oceanospirillales</taxon>
        <taxon>Oceanospirillaceae</taxon>
        <taxon>Neptunomonas</taxon>
    </lineage>
</organism>
<evidence type="ECO:0000256" key="3">
    <source>
        <dbReference type="ARBA" id="ARBA00022840"/>
    </source>
</evidence>
<comment type="function">
    <text evidence="5">Part of the ABC transporter complex HmuTUV involved in hemin import. Responsible for energy coupling to the transport system.</text>
</comment>
<keyword evidence="4" id="KW-1278">Translocase</keyword>
<dbReference type="InterPro" id="IPR003439">
    <property type="entry name" value="ABC_transporter-like_ATP-bd"/>
</dbReference>
<sequence length="254" mass="27616">MLSAESLSVIRHGRALLDNASMEVKPGSLHVILGPNGAGKTTLLKTLAGLIAADIGRVALEGKNIEEYSVSERSLTLAVLLQEQLLDFPFHVREVVSMGAYPIGAVFSQQNYLADKAMTALDIQHLADRDYTTLSGGEKQRTHLARLLVQISAKTAYVLLDEPLKAIDLKHQVAVMQQIRTITNQGKAVLLIVHDLSLAAQFADTITLMDSGRIVMTGTPAQVMQPDILSELFQTPIGFTEVLGQPLFFTRSTI</sequence>
<dbReference type="SMART" id="SM00382">
    <property type="entry name" value="AAA"/>
    <property type="match status" value="1"/>
</dbReference>
<dbReference type="GO" id="GO:0016887">
    <property type="term" value="F:ATP hydrolysis activity"/>
    <property type="evidence" value="ECO:0007669"/>
    <property type="project" value="InterPro"/>
</dbReference>
<dbReference type="Proteomes" id="UP000185999">
    <property type="component" value="Unassembled WGS sequence"/>
</dbReference>
<dbReference type="Gene3D" id="3.40.50.300">
    <property type="entry name" value="P-loop containing nucleotide triphosphate hydrolases"/>
    <property type="match status" value="1"/>
</dbReference>
<name>A0A1N7PMA6_9GAMM</name>
<keyword evidence="3 7" id="KW-0067">ATP-binding</keyword>
<dbReference type="InterPro" id="IPR003593">
    <property type="entry name" value="AAA+_ATPase"/>
</dbReference>
<dbReference type="Pfam" id="PF00005">
    <property type="entry name" value="ABC_tran"/>
    <property type="match status" value="1"/>
</dbReference>
<dbReference type="PANTHER" id="PTHR42794">
    <property type="entry name" value="HEMIN IMPORT ATP-BINDING PROTEIN HMUV"/>
    <property type="match status" value="1"/>
</dbReference>
<protein>
    <submittedName>
        <fullName evidence="7">Iron complex transport system ATP-binding protein</fullName>
    </submittedName>
</protein>
<evidence type="ECO:0000313" key="7">
    <source>
        <dbReference type="EMBL" id="SIT11519.1"/>
    </source>
</evidence>
<dbReference type="RefSeq" id="WP_054341050.1">
    <property type="nucleotide sequence ID" value="NZ_FTOE01000016.1"/>
</dbReference>
<dbReference type="OrthoDB" id="6461291at2"/>
<dbReference type="PROSITE" id="PS50893">
    <property type="entry name" value="ABC_TRANSPORTER_2"/>
    <property type="match status" value="1"/>
</dbReference>
<evidence type="ECO:0000256" key="2">
    <source>
        <dbReference type="ARBA" id="ARBA00022741"/>
    </source>
</evidence>
<reference evidence="8" key="1">
    <citation type="submission" date="2017-01" db="EMBL/GenBank/DDBJ databases">
        <authorList>
            <person name="Varghese N."/>
            <person name="Submissions S."/>
        </authorList>
    </citation>
    <scope>NUCLEOTIDE SEQUENCE [LARGE SCALE GENOMIC DNA]</scope>
    <source>
        <strain evidence="8">DSM 22306</strain>
    </source>
</reference>
<dbReference type="SUPFAM" id="SSF52540">
    <property type="entry name" value="P-loop containing nucleoside triphosphate hydrolases"/>
    <property type="match status" value="1"/>
</dbReference>
<evidence type="ECO:0000256" key="5">
    <source>
        <dbReference type="ARBA" id="ARBA00037066"/>
    </source>
</evidence>
<dbReference type="EMBL" id="FTOE01000016">
    <property type="protein sequence ID" value="SIT11519.1"/>
    <property type="molecule type" value="Genomic_DNA"/>
</dbReference>
<evidence type="ECO:0000256" key="4">
    <source>
        <dbReference type="ARBA" id="ARBA00022967"/>
    </source>
</evidence>
<feature type="domain" description="ABC transporter" evidence="6">
    <location>
        <begin position="2"/>
        <end position="236"/>
    </location>
</feature>
<evidence type="ECO:0000256" key="1">
    <source>
        <dbReference type="ARBA" id="ARBA00022448"/>
    </source>
</evidence>
<gene>
    <name evidence="7" type="ORF">SAMN05421760_11638</name>
</gene>
<dbReference type="PANTHER" id="PTHR42794:SF1">
    <property type="entry name" value="HEMIN IMPORT ATP-BINDING PROTEIN HMUV"/>
    <property type="match status" value="1"/>
</dbReference>
<dbReference type="AlphaFoldDB" id="A0A1N7PMA6"/>
<evidence type="ECO:0000259" key="6">
    <source>
        <dbReference type="PROSITE" id="PS50893"/>
    </source>
</evidence>
<dbReference type="NCBIfam" id="NF010068">
    <property type="entry name" value="PRK13548.1"/>
    <property type="match status" value="1"/>
</dbReference>
<keyword evidence="1" id="KW-0813">Transport</keyword>
<evidence type="ECO:0000313" key="8">
    <source>
        <dbReference type="Proteomes" id="UP000185999"/>
    </source>
</evidence>